<sequence length="523" mass="61225">STPVILAETVVVAAATNFTYTAYIYVDKYGRHYAYLPFMDEQTSVLYLMQIWVWRSVTFAGNLSTEHSFVKYGYYEVPEGGNVNIRLSRVESDDTDRYTRFSNLILSLAYLPVTCAQSVHTLKWVKMESCLLSKWVLHGLWGDLPGNLQKNLKTYCKQDIKDRSTESQVTDITQVPTDILNISILVSAKFDNIVQWLDYQWCSHGFFLLNNEGGVRFNSANDYFNVALKLYNKVNLMQKLNEAGFLSSDTDVYNISVFENLINSFRHRPGFVLSSLSGRVKTIRELVFCFDQETRWIRCRKSMLTGADVGVDSRTNYIALPTRYQLFPYIMLHLLYDSNNKRFVLDNVQTPNYNYGIVMSATETRSQHKEMFTEQLYTDKRIPLLLEASPFWNIGNDGLRWFERRLPNALRLMSKVTRISTFFDYIDIGLEMFEKVRANEWVNEIIRSRDYGSREIFLNRMRQLNIPPKDIQFLCMERANFELKEIRLCFSYNYYELVSCTPLDDPLYSQVEKLQNCPEEFEI</sequence>
<name>A0A443S383_9ACAR</name>
<dbReference type="EMBL" id="NCKV01010119">
    <property type="protein sequence ID" value="RWS21992.1"/>
    <property type="molecule type" value="Genomic_DNA"/>
</dbReference>
<dbReference type="GO" id="GO:0003723">
    <property type="term" value="F:RNA binding"/>
    <property type="evidence" value="ECO:0007669"/>
    <property type="project" value="InterPro"/>
</dbReference>
<evidence type="ECO:0000313" key="3">
    <source>
        <dbReference type="EMBL" id="RWS21992.1"/>
    </source>
</evidence>
<dbReference type="GO" id="GO:0006401">
    <property type="term" value="P:RNA catabolic process"/>
    <property type="evidence" value="ECO:0007669"/>
    <property type="project" value="TreeGrafter"/>
</dbReference>
<gene>
    <name evidence="3" type="ORF">B4U80_11721</name>
</gene>
<dbReference type="AlphaFoldDB" id="A0A443S383"/>
<dbReference type="PANTHER" id="PTHR11240">
    <property type="entry name" value="RIBONUCLEASE T2"/>
    <property type="match status" value="1"/>
</dbReference>
<dbReference type="Proteomes" id="UP000288716">
    <property type="component" value="Unassembled WGS sequence"/>
</dbReference>
<proteinExistence type="inferred from homology"/>
<evidence type="ECO:0000313" key="4">
    <source>
        <dbReference type="Proteomes" id="UP000288716"/>
    </source>
</evidence>
<dbReference type="VEuPathDB" id="VectorBase:LDEU010048"/>
<feature type="non-terminal residue" evidence="3">
    <location>
        <position position="1"/>
    </location>
</feature>
<evidence type="ECO:0000256" key="1">
    <source>
        <dbReference type="ARBA" id="ARBA00007469"/>
    </source>
</evidence>
<dbReference type="GO" id="GO:0005576">
    <property type="term" value="C:extracellular region"/>
    <property type="evidence" value="ECO:0007669"/>
    <property type="project" value="TreeGrafter"/>
</dbReference>
<reference evidence="3 4" key="1">
    <citation type="journal article" date="2018" name="Gigascience">
        <title>Genomes of trombidid mites reveal novel predicted allergens and laterally-transferred genes associated with secondary metabolism.</title>
        <authorList>
            <person name="Dong X."/>
            <person name="Chaisiri K."/>
            <person name="Xia D."/>
            <person name="Armstrong S.D."/>
            <person name="Fang Y."/>
            <person name="Donnelly M.J."/>
            <person name="Kadowaki T."/>
            <person name="McGarry J.W."/>
            <person name="Darby A.C."/>
            <person name="Makepeace B.L."/>
        </authorList>
    </citation>
    <scope>NUCLEOTIDE SEQUENCE [LARGE SCALE GENOMIC DNA]</scope>
    <source>
        <strain evidence="3">UoL-UT</strain>
    </source>
</reference>
<dbReference type="InterPro" id="IPR036430">
    <property type="entry name" value="RNase_T2-like_sf"/>
</dbReference>
<dbReference type="Pfam" id="PF00445">
    <property type="entry name" value="Ribonuclease_T2"/>
    <property type="match status" value="1"/>
</dbReference>
<dbReference type="PANTHER" id="PTHR11240:SF22">
    <property type="entry name" value="RIBONUCLEASE T2"/>
    <property type="match status" value="1"/>
</dbReference>
<dbReference type="OrthoDB" id="435754at2759"/>
<dbReference type="InterPro" id="IPR001568">
    <property type="entry name" value="RNase_T2-like"/>
</dbReference>
<dbReference type="Gene3D" id="3.90.730.10">
    <property type="entry name" value="Ribonuclease T2-like"/>
    <property type="match status" value="1"/>
</dbReference>
<comment type="similarity">
    <text evidence="1 2">Belongs to the RNase T2 family.</text>
</comment>
<evidence type="ECO:0000256" key="2">
    <source>
        <dbReference type="RuleBase" id="RU004328"/>
    </source>
</evidence>
<organism evidence="3 4">
    <name type="scientific">Leptotrombidium deliense</name>
    <dbReference type="NCBI Taxonomy" id="299467"/>
    <lineage>
        <taxon>Eukaryota</taxon>
        <taxon>Metazoa</taxon>
        <taxon>Ecdysozoa</taxon>
        <taxon>Arthropoda</taxon>
        <taxon>Chelicerata</taxon>
        <taxon>Arachnida</taxon>
        <taxon>Acari</taxon>
        <taxon>Acariformes</taxon>
        <taxon>Trombidiformes</taxon>
        <taxon>Prostigmata</taxon>
        <taxon>Anystina</taxon>
        <taxon>Parasitengona</taxon>
        <taxon>Trombiculoidea</taxon>
        <taxon>Trombiculidae</taxon>
        <taxon>Leptotrombidium</taxon>
    </lineage>
</organism>
<comment type="caution">
    <text evidence="3">The sequence shown here is derived from an EMBL/GenBank/DDBJ whole genome shotgun (WGS) entry which is preliminary data.</text>
</comment>
<protein>
    <submittedName>
        <fullName evidence="3">Uncharacterized protein</fullName>
    </submittedName>
</protein>
<keyword evidence="4" id="KW-1185">Reference proteome</keyword>
<accession>A0A443S383</accession>
<dbReference type="GO" id="GO:0033897">
    <property type="term" value="F:ribonuclease T2 activity"/>
    <property type="evidence" value="ECO:0007669"/>
    <property type="project" value="InterPro"/>
</dbReference>
<dbReference type="SUPFAM" id="SSF55895">
    <property type="entry name" value="Ribonuclease Rh-like"/>
    <property type="match status" value="1"/>
</dbReference>